<dbReference type="EMBL" id="CAJNNV010031899">
    <property type="protein sequence ID" value="CAE8638258.1"/>
    <property type="molecule type" value="Genomic_DNA"/>
</dbReference>
<evidence type="ECO:0000256" key="2">
    <source>
        <dbReference type="PROSITE-ProRule" id="PRU00330"/>
    </source>
</evidence>
<proteinExistence type="inferred from homology"/>
<sequence>GKTQHRRLQWIHSLGQATIAAKLNGRRHDLIVNTYQALILLLYTNSETHDLTFIQSSTGLEMQMCKKLLATLSIAKFKILTKSGTDMKTIEDDATFTPNDGFQCPHRKIKIPPPVTEETHNKERVEEDRSIAIEAAIVRIMKMRKTLNHQQLVTEVLTQLAFFKPNPKLVKQRIEHLIEREYLERDKNQASMYRYLA</sequence>
<dbReference type="SUPFAM" id="SSF75632">
    <property type="entry name" value="Cullin homology domain"/>
    <property type="match status" value="1"/>
</dbReference>
<dbReference type="PANTHER" id="PTHR11932">
    <property type="entry name" value="CULLIN"/>
    <property type="match status" value="1"/>
</dbReference>
<feature type="domain" description="Cullin family profile" evidence="3">
    <location>
        <begin position="1"/>
        <end position="73"/>
    </location>
</feature>
<dbReference type="InterPro" id="IPR019559">
    <property type="entry name" value="Cullin_neddylation_domain"/>
</dbReference>
<dbReference type="InterPro" id="IPR036317">
    <property type="entry name" value="Cullin_homology_sf"/>
</dbReference>
<evidence type="ECO:0000313" key="7">
    <source>
        <dbReference type="Proteomes" id="UP000654075"/>
    </source>
</evidence>
<comment type="similarity">
    <text evidence="2">Belongs to the cullin family.</text>
</comment>
<dbReference type="InterPro" id="IPR016158">
    <property type="entry name" value="Cullin_homology"/>
</dbReference>
<accession>A0A813K8V3</accession>
<dbReference type="PROSITE" id="PS01256">
    <property type="entry name" value="CULLIN_1"/>
    <property type="match status" value="1"/>
</dbReference>
<feature type="non-terminal residue" evidence="5">
    <location>
        <position position="197"/>
    </location>
</feature>
<dbReference type="OMA" id="YSLRICH"/>
<dbReference type="PROSITE" id="PS50069">
    <property type="entry name" value="CULLIN_2"/>
    <property type="match status" value="1"/>
</dbReference>
<dbReference type="InterPro" id="IPR045093">
    <property type="entry name" value="Cullin"/>
</dbReference>
<dbReference type="InterPro" id="IPR059120">
    <property type="entry name" value="Cullin-like_AB"/>
</dbReference>
<dbReference type="GO" id="GO:0031625">
    <property type="term" value="F:ubiquitin protein ligase binding"/>
    <property type="evidence" value="ECO:0007669"/>
    <property type="project" value="InterPro"/>
</dbReference>
<dbReference type="Pfam" id="PF10557">
    <property type="entry name" value="Cullin_Nedd8"/>
    <property type="match status" value="1"/>
</dbReference>
<dbReference type="Proteomes" id="UP000626109">
    <property type="component" value="Unassembled WGS sequence"/>
</dbReference>
<evidence type="ECO:0000313" key="6">
    <source>
        <dbReference type="Proteomes" id="UP000626109"/>
    </source>
</evidence>
<keyword evidence="1" id="KW-0832">Ubl conjugation</keyword>
<dbReference type="InterPro" id="IPR016157">
    <property type="entry name" value="Cullin_CS"/>
</dbReference>
<keyword evidence="7" id="KW-1185">Reference proteome</keyword>
<evidence type="ECO:0000256" key="1">
    <source>
        <dbReference type="ARBA" id="ARBA00022843"/>
    </source>
</evidence>
<comment type="caution">
    <text evidence="5">The sequence shown here is derived from an EMBL/GenBank/DDBJ whole genome shotgun (WGS) entry which is preliminary data.</text>
</comment>
<protein>
    <recommendedName>
        <fullName evidence="3">Cullin family profile domain-containing protein</fullName>
    </recommendedName>
</protein>
<dbReference type="EMBL" id="CAJNNW010028696">
    <property type="protein sequence ID" value="CAE8697264.1"/>
    <property type="molecule type" value="Genomic_DNA"/>
</dbReference>
<dbReference type="Gene3D" id="1.10.10.10">
    <property type="entry name" value="Winged helix-like DNA-binding domain superfamily/Winged helix DNA-binding domain"/>
    <property type="match status" value="1"/>
</dbReference>
<dbReference type="OrthoDB" id="27073at2759"/>
<evidence type="ECO:0000259" key="3">
    <source>
        <dbReference type="PROSITE" id="PS50069"/>
    </source>
</evidence>
<reference evidence="5" key="1">
    <citation type="submission" date="2021-02" db="EMBL/GenBank/DDBJ databases">
        <authorList>
            <person name="Dougan E. K."/>
            <person name="Rhodes N."/>
            <person name="Thang M."/>
            <person name="Chan C."/>
        </authorList>
    </citation>
    <scope>NUCLEOTIDE SEQUENCE</scope>
</reference>
<dbReference type="FunFam" id="1.10.10.10:FF:000503">
    <property type="entry name" value="Cullin-1"/>
    <property type="match status" value="1"/>
</dbReference>
<evidence type="ECO:0000313" key="5">
    <source>
        <dbReference type="EMBL" id="CAE8697264.1"/>
    </source>
</evidence>
<dbReference type="SMART" id="SM00884">
    <property type="entry name" value="Cullin_Nedd8"/>
    <property type="match status" value="1"/>
</dbReference>
<dbReference type="Pfam" id="PF26557">
    <property type="entry name" value="Cullin_AB"/>
    <property type="match status" value="1"/>
</dbReference>
<dbReference type="SUPFAM" id="SSF46785">
    <property type="entry name" value="Winged helix' DNA-binding domain"/>
    <property type="match status" value="1"/>
</dbReference>
<dbReference type="GO" id="GO:0006511">
    <property type="term" value="P:ubiquitin-dependent protein catabolic process"/>
    <property type="evidence" value="ECO:0007669"/>
    <property type="project" value="InterPro"/>
</dbReference>
<dbReference type="InterPro" id="IPR036390">
    <property type="entry name" value="WH_DNA-bd_sf"/>
</dbReference>
<dbReference type="InterPro" id="IPR036388">
    <property type="entry name" value="WH-like_DNA-bd_sf"/>
</dbReference>
<dbReference type="AlphaFoldDB" id="A0A813K8V3"/>
<evidence type="ECO:0000313" key="4">
    <source>
        <dbReference type="EMBL" id="CAE8638258.1"/>
    </source>
</evidence>
<organism evidence="5 6">
    <name type="scientific">Polarella glacialis</name>
    <name type="common">Dinoflagellate</name>
    <dbReference type="NCBI Taxonomy" id="89957"/>
    <lineage>
        <taxon>Eukaryota</taxon>
        <taxon>Sar</taxon>
        <taxon>Alveolata</taxon>
        <taxon>Dinophyceae</taxon>
        <taxon>Suessiales</taxon>
        <taxon>Suessiaceae</taxon>
        <taxon>Polarella</taxon>
    </lineage>
</organism>
<name>A0A813K8V3_POLGL</name>
<dbReference type="GO" id="GO:0031461">
    <property type="term" value="C:cullin-RING ubiquitin ligase complex"/>
    <property type="evidence" value="ECO:0007669"/>
    <property type="project" value="InterPro"/>
</dbReference>
<dbReference type="Proteomes" id="UP000654075">
    <property type="component" value="Unassembled WGS sequence"/>
</dbReference>
<gene>
    <name evidence="4" type="ORF">PGLA1383_LOCUS53462</name>
    <name evidence="5" type="ORF">PGLA2088_LOCUS30216</name>
</gene>
<dbReference type="Gene3D" id="3.30.230.130">
    <property type="entry name" value="Cullin, Chain C, Domain 2"/>
    <property type="match status" value="1"/>
</dbReference>